<accession>A0A4Q1KFV2</accession>
<dbReference type="EMBL" id="SBKP01000011">
    <property type="protein sequence ID" value="RXR27682.1"/>
    <property type="molecule type" value="Genomic_DNA"/>
</dbReference>
<dbReference type="InterPro" id="IPR036291">
    <property type="entry name" value="NAD(P)-bd_dom_sf"/>
</dbReference>
<evidence type="ECO:0000313" key="2">
    <source>
        <dbReference type="EMBL" id="RXR27682.1"/>
    </source>
</evidence>
<proteinExistence type="inferred from homology"/>
<dbReference type="RefSeq" id="WP_129404711.1">
    <property type="nucleotide sequence ID" value="NZ_SBKP01000011.1"/>
</dbReference>
<dbReference type="PANTHER" id="PTHR42879">
    <property type="entry name" value="3-OXOACYL-(ACYL-CARRIER-PROTEIN) REDUCTASE"/>
    <property type="match status" value="1"/>
</dbReference>
<gene>
    <name evidence="2" type="ORF">EQG66_11370</name>
</gene>
<evidence type="ECO:0000313" key="3">
    <source>
        <dbReference type="Proteomes" id="UP000290958"/>
    </source>
</evidence>
<reference evidence="3" key="1">
    <citation type="submission" date="2019-01" db="EMBL/GenBank/DDBJ databases">
        <title>Cytophagaceae bacterium strain CAR-16.</title>
        <authorList>
            <person name="Chen W.-M."/>
        </authorList>
    </citation>
    <scope>NUCLEOTIDE SEQUENCE [LARGE SCALE GENOMIC DNA]</scope>
    <source>
        <strain evidence="3">CHR27</strain>
    </source>
</reference>
<dbReference type="InterPro" id="IPR002347">
    <property type="entry name" value="SDR_fam"/>
</dbReference>
<sequence>MDLGLKGKNAIVCAASSGIGRACATMLAREGANIVINGRTADTLDETAAEIRALAPDVTIKTVVGSVVDQSVREALAAAFPQIDILLNNAGGPPPGDFHNWTRDDWIAAVDQNMLSAIELIRLTIDGMAERGFGRIVNITSSAVRVPIPVIGMSNATRAGLTNFVFGLVPQYSSKGVTINNLLPGPFDTGRLRNSKEITMHLTKNPVAGRVGDPEEMGAMCAFLCSHYAGYINGQNILMDGGLYPGSY</sequence>
<protein>
    <submittedName>
        <fullName evidence="2">SDR family oxidoreductase</fullName>
    </submittedName>
</protein>
<dbReference type="AlphaFoldDB" id="A0A4Q1KFV2"/>
<comment type="caution">
    <text evidence="2">The sequence shown here is derived from an EMBL/GenBank/DDBJ whole genome shotgun (WGS) entry which is preliminary data.</text>
</comment>
<dbReference type="Gene3D" id="3.40.50.720">
    <property type="entry name" value="NAD(P)-binding Rossmann-like Domain"/>
    <property type="match status" value="1"/>
</dbReference>
<comment type="similarity">
    <text evidence="1">Belongs to the short-chain dehydrogenases/reductases (SDR) family.</text>
</comment>
<dbReference type="InterPro" id="IPR050259">
    <property type="entry name" value="SDR"/>
</dbReference>
<dbReference type="PANTHER" id="PTHR42879:SF6">
    <property type="entry name" value="NADPH-DEPENDENT REDUCTASE BACG"/>
    <property type="match status" value="1"/>
</dbReference>
<keyword evidence="3" id="KW-1185">Reference proteome</keyword>
<dbReference type="Proteomes" id="UP000290958">
    <property type="component" value="Unassembled WGS sequence"/>
</dbReference>
<dbReference type="PRINTS" id="PR00081">
    <property type="entry name" value="GDHRDH"/>
</dbReference>
<dbReference type="Pfam" id="PF13561">
    <property type="entry name" value="adh_short_C2"/>
    <property type="match status" value="1"/>
</dbReference>
<evidence type="ECO:0000256" key="1">
    <source>
        <dbReference type="ARBA" id="ARBA00006484"/>
    </source>
</evidence>
<dbReference type="OrthoDB" id="9793325at2"/>
<dbReference type="CDD" id="cd05344">
    <property type="entry name" value="BKR_like_SDR_like"/>
    <property type="match status" value="1"/>
</dbReference>
<organism evidence="2 3">
    <name type="scientific">Sphingobium fluviale</name>
    <dbReference type="NCBI Taxonomy" id="2506423"/>
    <lineage>
        <taxon>Bacteria</taxon>
        <taxon>Pseudomonadati</taxon>
        <taxon>Pseudomonadota</taxon>
        <taxon>Alphaproteobacteria</taxon>
        <taxon>Sphingomonadales</taxon>
        <taxon>Sphingomonadaceae</taxon>
        <taxon>Sphingobium</taxon>
    </lineage>
</organism>
<name>A0A4Q1KFV2_9SPHN</name>
<dbReference type="SUPFAM" id="SSF51735">
    <property type="entry name" value="NAD(P)-binding Rossmann-fold domains"/>
    <property type="match status" value="1"/>
</dbReference>